<feature type="non-terminal residue" evidence="1">
    <location>
        <position position="57"/>
    </location>
</feature>
<dbReference type="AlphaFoldDB" id="A0A392TZ08"/>
<protein>
    <submittedName>
        <fullName evidence="1">Uncharacterized protein</fullName>
    </submittedName>
</protein>
<organism evidence="1 2">
    <name type="scientific">Trifolium medium</name>
    <dbReference type="NCBI Taxonomy" id="97028"/>
    <lineage>
        <taxon>Eukaryota</taxon>
        <taxon>Viridiplantae</taxon>
        <taxon>Streptophyta</taxon>
        <taxon>Embryophyta</taxon>
        <taxon>Tracheophyta</taxon>
        <taxon>Spermatophyta</taxon>
        <taxon>Magnoliopsida</taxon>
        <taxon>eudicotyledons</taxon>
        <taxon>Gunneridae</taxon>
        <taxon>Pentapetalae</taxon>
        <taxon>rosids</taxon>
        <taxon>fabids</taxon>
        <taxon>Fabales</taxon>
        <taxon>Fabaceae</taxon>
        <taxon>Papilionoideae</taxon>
        <taxon>50 kb inversion clade</taxon>
        <taxon>NPAAA clade</taxon>
        <taxon>Hologalegina</taxon>
        <taxon>IRL clade</taxon>
        <taxon>Trifolieae</taxon>
        <taxon>Trifolium</taxon>
    </lineage>
</organism>
<evidence type="ECO:0000313" key="2">
    <source>
        <dbReference type="Proteomes" id="UP000265520"/>
    </source>
</evidence>
<keyword evidence="2" id="KW-1185">Reference proteome</keyword>
<reference evidence="1 2" key="1">
    <citation type="journal article" date="2018" name="Front. Plant Sci.">
        <title>Red Clover (Trifolium pratense) and Zigzag Clover (T. medium) - A Picture of Genomic Similarities and Differences.</title>
        <authorList>
            <person name="Dluhosova J."/>
            <person name="Istvanek J."/>
            <person name="Nedelnik J."/>
            <person name="Repkova J."/>
        </authorList>
    </citation>
    <scope>NUCLEOTIDE SEQUENCE [LARGE SCALE GENOMIC DNA]</scope>
    <source>
        <strain evidence="2">cv. 10/8</strain>
        <tissue evidence="1">Leaf</tissue>
    </source>
</reference>
<name>A0A392TZ08_9FABA</name>
<dbReference type="EMBL" id="LXQA010694871">
    <property type="protein sequence ID" value="MCI66412.1"/>
    <property type="molecule type" value="Genomic_DNA"/>
</dbReference>
<comment type="caution">
    <text evidence="1">The sequence shown here is derived from an EMBL/GenBank/DDBJ whole genome shotgun (WGS) entry which is preliminary data.</text>
</comment>
<proteinExistence type="predicted"/>
<sequence>MAIPEEAVAKCDCKVDDGGSSGDSRGDSLTRELMSLWRRRRKEATLLRDIPATVRFH</sequence>
<dbReference type="Proteomes" id="UP000265520">
    <property type="component" value="Unassembled WGS sequence"/>
</dbReference>
<evidence type="ECO:0000313" key="1">
    <source>
        <dbReference type="EMBL" id="MCI66412.1"/>
    </source>
</evidence>
<accession>A0A392TZ08</accession>